<dbReference type="EMBL" id="JAUTXU010000163">
    <property type="protein sequence ID" value="KAK3702259.1"/>
    <property type="molecule type" value="Genomic_DNA"/>
</dbReference>
<evidence type="ECO:0000313" key="2">
    <source>
        <dbReference type="Proteomes" id="UP001281147"/>
    </source>
</evidence>
<protein>
    <submittedName>
        <fullName evidence="1">Uncharacterized protein</fullName>
    </submittedName>
</protein>
<evidence type="ECO:0000313" key="1">
    <source>
        <dbReference type="EMBL" id="KAK3702259.1"/>
    </source>
</evidence>
<dbReference type="Proteomes" id="UP001281147">
    <property type="component" value="Unassembled WGS sequence"/>
</dbReference>
<proteinExistence type="predicted"/>
<comment type="caution">
    <text evidence="1">The sequence shown here is derived from an EMBL/GenBank/DDBJ whole genome shotgun (WGS) entry which is preliminary data.</text>
</comment>
<accession>A0ACC3MSQ7</accession>
<keyword evidence="2" id="KW-1185">Reference proteome</keyword>
<sequence length="786" mass="87223">MDRPISAASSSGTAPSTTTAPGHRRHASSIKNGIKPSGSTVVSLFVTNLRLLNLDLLPDWPNITTSSFSNHDARTRTKCTEYALYQVFRLYDPATTADKLQPFFPPLEPLQSINLRAALFRCLNELKKSGLLPKETVLRKTMLDDCQGERFWEICLSFSAVVVRKSLQQKQKRDGYGRPVAEKLGLAQGAGKSQRESMLPLAIAHRAALTRVLSEKQRKKETYARLYDVLLEKENELRQRKVRSQEVGQRTKAAQPEKLKAVEQVIERSWVGSTDLKDALIEGDTCSKGDGMLLNSFDKFWRSDSAEARGRESVGAEIGLLQSLNDKATQQTARLRKWQDFHDRLVASKPPSARPSRPASGAQKGVRFNRHRDINLRDMSENDENQKHHQKRARHLSVTKYDEILTAMREELRKNSSASHHPSHTSAHPPKRAQTQPIPFRRSSLAIDASPGARDPHARSPSQTAVPVRSSMGRRVSSRSRSYQQPKVVGQREPIPLKSELFSPLKDKRNSSVSPLSGNSMLPSPVEEGEVELESAAVEDMDGMNGRDDEVERDVKSPASPRDSGLGIKAEHLSNSSALSPDAVEQAVEDARVKPPEAVFRIPELPAKKAVPQAARPSLAERTRQSLAFNSSDDITGFLPDLPSTAEAETEAKAPAPQHSSEEAPFDRRATSLLDRTRQSISMAPPLQLSKAKKSSHTRSRTSVYPINQFNNSSPGRERRSTVGVEEETRSKKRDFTPIEALLSPDAEYDSVFRSRPKIATSPVLSPRREMDDVGGSSPLVRTGRE</sequence>
<name>A0ACC3MSQ7_9PEZI</name>
<gene>
    <name evidence="1" type="ORF">LTR37_014970</name>
</gene>
<reference evidence="1" key="1">
    <citation type="submission" date="2023-07" db="EMBL/GenBank/DDBJ databases">
        <title>Black Yeasts Isolated from many extreme environments.</title>
        <authorList>
            <person name="Coleine C."/>
            <person name="Stajich J.E."/>
            <person name="Selbmann L."/>
        </authorList>
    </citation>
    <scope>NUCLEOTIDE SEQUENCE</scope>
    <source>
        <strain evidence="1">CCFEE 5714</strain>
    </source>
</reference>
<organism evidence="1 2">
    <name type="scientific">Vermiconidia calcicola</name>
    <dbReference type="NCBI Taxonomy" id="1690605"/>
    <lineage>
        <taxon>Eukaryota</taxon>
        <taxon>Fungi</taxon>
        <taxon>Dikarya</taxon>
        <taxon>Ascomycota</taxon>
        <taxon>Pezizomycotina</taxon>
        <taxon>Dothideomycetes</taxon>
        <taxon>Dothideomycetidae</taxon>
        <taxon>Mycosphaerellales</taxon>
        <taxon>Extremaceae</taxon>
        <taxon>Vermiconidia</taxon>
    </lineage>
</organism>